<name>A0AAD8PP52_9PEZI</name>
<dbReference type="GeneID" id="85444601"/>
<accession>A0AAD8PP52</accession>
<dbReference type="EMBL" id="JAHLJV010000098">
    <property type="protein sequence ID" value="KAK1573113.1"/>
    <property type="molecule type" value="Genomic_DNA"/>
</dbReference>
<organism evidence="1 2">
    <name type="scientific">Colletotrichum navitas</name>
    <dbReference type="NCBI Taxonomy" id="681940"/>
    <lineage>
        <taxon>Eukaryota</taxon>
        <taxon>Fungi</taxon>
        <taxon>Dikarya</taxon>
        <taxon>Ascomycota</taxon>
        <taxon>Pezizomycotina</taxon>
        <taxon>Sordariomycetes</taxon>
        <taxon>Hypocreomycetidae</taxon>
        <taxon>Glomerellales</taxon>
        <taxon>Glomerellaceae</taxon>
        <taxon>Colletotrichum</taxon>
        <taxon>Colletotrichum graminicola species complex</taxon>
    </lineage>
</organism>
<comment type="caution">
    <text evidence="1">The sequence shown here is derived from an EMBL/GenBank/DDBJ whole genome shotgun (WGS) entry which is preliminary data.</text>
</comment>
<dbReference type="AlphaFoldDB" id="A0AAD8PP52"/>
<dbReference type="Proteomes" id="UP001230504">
    <property type="component" value="Unassembled WGS sequence"/>
</dbReference>
<gene>
    <name evidence="1" type="ORF">LY79DRAFT_583845</name>
</gene>
<proteinExistence type="predicted"/>
<keyword evidence="2" id="KW-1185">Reference proteome</keyword>
<dbReference type="RefSeq" id="XP_060408776.1">
    <property type="nucleotide sequence ID" value="XM_060560361.1"/>
</dbReference>
<reference evidence="1" key="1">
    <citation type="submission" date="2021-06" db="EMBL/GenBank/DDBJ databases">
        <title>Comparative genomics, transcriptomics and evolutionary studies reveal genomic signatures of adaptation to plant cell wall in hemibiotrophic fungi.</title>
        <authorList>
            <consortium name="DOE Joint Genome Institute"/>
            <person name="Baroncelli R."/>
            <person name="Diaz J.F."/>
            <person name="Benocci T."/>
            <person name="Peng M."/>
            <person name="Battaglia E."/>
            <person name="Haridas S."/>
            <person name="Andreopoulos W."/>
            <person name="Labutti K."/>
            <person name="Pangilinan J."/>
            <person name="Floch G.L."/>
            <person name="Makela M.R."/>
            <person name="Henrissat B."/>
            <person name="Grigoriev I.V."/>
            <person name="Crouch J.A."/>
            <person name="De Vries R.P."/>
            <person name="Sukno S.A."/>
            <person name="Thon M.R."/>
        </authorList>
    </citation>
    <scope>NUCLEOTIDE SEQUENCE</scope>
    <source>
        <strain evidence="1">CBS 125086</strain>
    </source>
</reference>
<protein>
    <submittedName>
        <fullName evidence="1">Uncharacterized protein</fullName>
    </submittedName>
</protein>
<sequence length="145" mass="15675">MNHNARFHGIRVASTVWATTTSSPPSEIASPAAKLVGRIKRCQELSNDKPVHFVQNRAILYVISLAGRCLKLSVELLLDANPHHRHHGTWFTARAATTRALLVLAAVRSGLRPCLKVLIGQVIGAGGRTLRCSGGQKHIAEVMCA</sequence>
<evidence type="ECO:0000313" key="2">
    <source>
        <dbReference type="Proteomes" id="UP001230504"/>
    </source>
</evidence>
<evidence type="ECO:0000313" key="1">
    <source>
        <dbReference type="EMBL" id="KAK1573113.1"/>
    </source>
</evidence>